<reference evidence="1 2" key="1">
    <citation type="submission" date="2016-03" db="EMBL/GenBank/DDBJ databases">
        <title>Sequencing of Lactobacillus Species from Commercial Turkeys.</title>
        <authorList>
            <person name="Johnson T.J."/>
            <person name="Youmans B.P."/>
            <person name="Case K.A."/>
        </authorList>
    </citation>
    <scope>NUCLEOTIDE SEQUENCE [LARGE SCALE GENOMIC DNA]</scope>
    <source>
        <strain evidence="1 2">UMNLA1</strain>
    </source>
</reference>
<sequence length="117" mass="13460">MLKNLFTDYLNEYLIKDYLRTVISDLASPATFLYLQWNIVCDEIPDLDYALDLIHSLEQALVLFYQFLASCGVITQKDSNLAKFELEQALELIHSECLEEVAADQIMQAFPMDNETS</sequence>
<proteinExistence type="predicted"/>
<protein>
    <submittedName>
        <fullName evidence="1">Uncharacterized protein</fullName>
    </submittedName>
</protein>
<comment type="caution">
    <text evidence="1">The sequence shown here is derived from an EMBL/GenBank/DDBJ whole genome shotgun (WGS) entry which is preliminary data.</text>
</comment>
<dbReference type="Proteomes" id="UP000215261">
    <property type="component" value="Unassembled WGS sequence"/>
</dbReference>
<name>A0A231QK90_9LACO</name>
<evidence type="ECO:0000313" key="1">
    <source>
        <dbReference type="EMBL" id="OXS41391.1"/>
    </source>
</evidence>
<evidence type="ECO:0000313" key="2">
    <source>
        <dbReference type="Proteomes" id="UP000215261"/>
    </source>
</evidence>
<gene>
    <name evidence="1" type="ORF">AYP69_00115</name>
</gene>
<dbReference type="RefSeq" id="WP_089145133.1">
    <property type="nucleotide sequence ID" value="NZ_LUGD01000082.1"/>
</dbReference>
<organism evidence="1 2">
    <name type="scientific">Ligilactobacillus agilis</name>
    <dbReference type="NCBI Taxonomy" id="1601"/>
    <lineage>
        <taxon>Bacteria</taxon>
        <taxon>Bacillati</taxon>
        <taxon>Bacillota</taxon>
        <taxon>Bacilli</taxon>
        <taxon>Lactobacillales</taxon>
        <taxon>Lactobacillaceae</taxon>
        <taxon>Ligilactobacillus</taxon>
    </lineage>
</organism>
<dbReference type="AlphaFoldDB" id="A0A231QK90"/>
<accession>A0A231QK90</accession>
<dbReference type="EMBL" id="LUGO01000031">
    <property type="protein sequence ID" value="OXS41391.1"/>
    <property type="molecule type" value="Genomic_DNA"/>
</dbReference>